<evidence type="ECO:0000313" key="3">
    <source>
        <dbReference type="Proteomes" id="UP001601059"/>
    </source>
</evidence>
<dbReference type="Proteomes" id="UP001601059">
    <property type="component" value="Unassembled WGS sequence"/>
</dbReference>
<dbReference type="InterPro" id="IPR051678">
    <property type="entry name" value="AGP_Transferase"/>
</dbReference>
<name>A0ABW6KF74_9BACI</name>
<dbReference type="Gene3D" id="3.90.1200.10">
    <property type="match status" value="1"/>
</dbReference>
<gene>
    <name evidence="2" type="ORF">ACFYKX_12195</name>
</gene>
<sequence>MIEQALQLLKNQYGEFTPIRLTGGYTNETFLLKGTAPSLVAKVSSLYNQDVQNEIHCLNLTKETGITPKVHKFIQTKSSQVTIMEYLDGINGQSIIDRNDIEGTKKLYKSLGRTLAKSIHSQPYQPNTNRIKECNLNKLSLDLDFVPEHLRKDSKKLLQGINDLQENWVLTHGDYGVHNVLYSEHLLTVLDWEWSEWANPLTDIGWVCWFTKLHYPKLASSLNSLFLNEYLTHRPVHLSPDVLKAYCVYKVWKVLHRVMKAPVEVQKEWVRRLEWTLETELLDI</sequence>
<accession>A0ABW6KF74</accession>
<comment type="caution">
    <text evidence="2">The sequence shown here is derived from an EMBL/GenBank/DDBJ whole genome shotgun (WGS) entry which is preliminary data.</text>
</comment>
<protein>
    <submittedName>
        <fullName evidence="2">Phosphotransferase family protein</fullName>
    </submittedName>
</protein>
<proteinExistence type="predicted"/>
<keyword evidence="3" id="KW-1185">Reference proteome</keyword>
<evidence type="ECO:0000313" key="2">
    <source>
        <dbReference type="EMBL" id="MFE8701357.1"/>
    </source>
</evidence>
<dbReference type="EMBL" id="JBIACK010000005">
    <property type="protein sequence ID" value="MFE8701357.1"/>
    <property type="molecule type" value="Genomic_DNA"/>
</dbReference>
<dbReference type="PANTHER" id="PTHR21310">
    <property type="entry name" value="AMINOGLYCOSIDE PHOSPHOTRANSFERASE-RELATED-RELATED"/>
    <property type="match status" value="1"/>
</dbReference>
<dbReference type="InterPro" id="IPR011009">
    <property type="entry name" value="Kinase-like_dom_sf"/>
</dbReference>
<dbReference type="InterPro" id="IPR002575">
    <property type="entry name" value="Aminoglycoside_PTrfase"/>
</dbReference>
<dbReference type="Pfam" id="PF01636">
    <property type="entry name" value="APH"/>
    <property type="match status" value="1"/>
</dbReference>
<dbReference type="Gene3D" id="3.30.200.20">
    <property type="entry name" value="Phosphorylase Kinase, domain 1"/>
    <property type="match status" value="1"/>
</dbReference>
<evidence type="ECO:0000259" key="1">
    <source>
        <dbReference type="Pfam" id="PF01636"/>
    </source>
</evidence>
<reference evidence="2 3" key="1">
    <citation type="submission" date="2024-08" db="EMBL/GenBank/DDBJ databases">
        <title>Two novel Cytobacillus novel species.</title>
        <authorList>
            <person name="Liu G."/>
        </authorList>
    </citation>
    <scope>NUCLEOTIDE SEQUENCE [LARGE SCALE GENOMIC DNA]</scope>
    <source>
        <strain evidence="2 3">FJAT-54145</strain>
    </source>
</reference>
<feature type="domain" description="Aminoglycoside phosphotransferase" evidence="1">
    <location>
        <begin position="20"/>
        <end position="210"/>
    </location>
</feature>
<dbReference type="SUPFAM" id="SSF56112">
    <property type="entry name" value="Protein kinase-like (PK-like)"/>
    <property type="match status" value="1"/>
</dbReference>
<organism evidence="2 3">
    <name type="scientific">Cytobacillus spartinae</name>
    <dbReference type="NCBI Taxonomy" id="3299023"/>
    <lineage>
        <taxon>Bacteria</taxon>
        <taxon>Bacillati</taxon>
        <taxon>Bacillota</taxon>
        <taxon>Bacilli</taxon>
        <taxon>Bacillales</taxon>
        <taxon>Bacillaceae</taxon>
        <taxon>Cytobacillus</taxon>
    </lineage>
</organism>
<dbReference type="RefSeq" id="WP_389361312.1">
    <property type="nucleotide sequence ID" value="NZ_JBIACK010000005.1"/>
</dbReference>